<reference evidence="15 16" key="1">
    <citation type="journal article" date="2012" name="Nucleic Acids Res.">
        <title>Sequencing of the smallest Apicomplexan genome from the human pathogen Babesia microti.</title>
        <authorList>
            <person name="Cornillot E."/>
            <person name="Hadj-Kaddour K."/>
            <person name="Dassouli A."/>
            <person name="Noel B."/>
            <person name="Ranwez V."/>
            <person name="Vacherie B."/>
            <person name="Augagneur Y."/>
            <person name="Bres V."/>
            <person name="Duclos A."/>
            <person name="Randazzo S."/>
            <person name="Carcy B."/>
            <person name="Debierre-Grockiego F."/>
            <person name="Delbecq S."/>
            <person name="Moubri-Menage K."/>
            <person name="Shams-Eldin H."/>
            <person name="Usmani-Brown S."/>
            <person name="Bringaud F."/>
            <person name="Wincker P."/>
            <person name="Vivares C.P."/>
            <person name="Schwarz R.T."/>
            <person name="Schetters T.P."/>
            <person name="Krause P.J."/>
            <person name="Gorenflot A."/>
            <person name="Berry V."/>
            <person name="Barbe V."/>
            <person name="Ben Mamoun C."/>
        </authorList>
    </citation>
    <scope>NUCLEOTIDE SEQUENCE [LARGE SCALE GENOMIC DNA]</scope>
    <source>
        <strain evidence="15 16">RI</strain>
    </source>
</reference>
<accession>A0A1R4ABX1</accession>
<evidence type="ECO:0000256" key="10">
    <source>
        <dbReference type="ARBA" id="ARBA00022839"/>
    </source>
</evidence>
<comment type="catalytic activity">
    <reaction evidence="1">
        <text>Exonucleolytic cleavage of poly(A) to 5'-AMP.</text>
        <dbReference type="EC" id="3.1.13.4"/>
    </reaction>
</comment>
<evidence type="ECO:0000256" key="2">
    <source>
        <dbReference type="ARBA" id="ARBA00004123"/>
    </source>
</evidence>
<keyword evidence="13" id="KW-0804">Transcription</keyword>
<gene>
    <name evidence="15" type="ORF">BMR1_03g02905</name>
</gene>
<protein>
    <recommendedName>
        <fullName evidence="5">poly(A)-specific ribonuclease</fullName>
        <ecNumber evidence="5">3.1.13.4</ecNumber>
    </recommendedName>
</protein>
<dbReference type="KEGG" id="bmic:BMR1_03g02905"/>
<evidence type="ECO:0000256" key="5">
    <source>
        <dbReference type="ARBA" id="ARBA00012161"/>
    </source>
</evidence>
<dbReference type="InterPro" id="IPR012337">
    <property type="entry name" value="RNaseH-like_sf"/>
</dbReference>
<dbReference type="GeneID" id="24425223"/>
<dbReference type="VEuPathDB" id="PiroplasmaDB:BMR1_03g02905"/>
<dbReference type="AlphaFoldDB" id="A0A1R4ABX1"/>
<evidence type="ECO:0000256" key="8">
    <source>
        <dbReference type="ARBA" id="ARBA00022723"/>
    </source>
</evidence>
<organism evidence="15 16">
    <name type="scientific">Babesia microti (strain RI)</name>
    <dbReference type="NCBI Taxonomy" id="1133968"/>
    <lineage>
        <taxon>Eukaryota</taxon>
        <taxon>Sar</taxon>
        <taxon>Alveolata</taxon>
        <taxon>Apicomplexa</taxon>
        <taxon>Aconoidasida</taxon>
        <taxon>Piroplasmida</taxon>
        <taxon>Babesiidae</taxon>
        <taxon>Babesia</taxon>
    </lineage>
</organism>
<dbReference type="InterPro" id="IPR039637">
    <property type="entry name" value="CNOT7/CNOT8/Pop2"/>
</dbReference>
<dbReference type="InterPro" id="IPR036397">
    <property type="entry name" value="RNaseH_sf"/>
</dbReference>
<name>A0A1R4ABX1_BABMR</name>
<keyword evidence="7" id="KW-0540">Nuclease</keyword>
<dbReference type="Gene3D" id="3.30.420.10">
    <property type="entry name" value="Ribonuclease H-like superfamily/Ribonuclease H"/>
    <property type="match status" value="1"/>
</dbReference>
<keyword evidence="14" id="KW-0539">Nucleus</keyword>
<dbReference type="OrthoDB" id="1164111at2759"/>
<evidence type="ECO:0000313" key="16">
    <source>
        <dbReference type="Proteomes" id="UP000002899"/>
    </source>
</evidence>
<dbReference type="EC" id="3.1.13.4" evidence="5"/>
<evidence type="ECO:0000256" key="14">
    <source>
        <dbReference type="ARBA" id="ARBA00023242"/>
    </source>
</evidence>
<evidence type="ECO:0000256" key="1">
    <source>
        <dbReference type="ARBA" id="ARBA00001663"/>
    </source>
</evidence>
<keyword evidence="16" id="KW-1185">Reference proteome</keyword>
<evidence type="ECO:0000256" key="6">
    <source>
        <dbReference type="ARBA" id="ARBA00022490"/>
    </source>
</evidence>
<evidence type="ECO:0000256" key="4">
    <source>
        <dbReference type="ARBA" id="ARBA00008372"/>
    </source>
</evidence>
<evidence type="ECO:0000256" key="9">
    <source>
        <dbReference type="ARBA" id="ARBA00022801"/>
    </source>
</evidence>
<keyword evidence="8" id="KW-0479">Metal-binding</keyword>
<keyword evidence="9 15" id="KW-0378">Hydrolase</keyword>
<dbReference type="GO" id="GO:0005737">
    <property type="term" value="C:cytoplasm"/>
    <property type="evidence" value="ECO:0007669"/>
    <property type="project" value="UniProtKB-SubCell"/>
</dbReference>
<dbReference type="GO" id="GO:0046872">
    <property type="term" value="F:metal ion binding"/>
    <property type="evidence" value="ECO:0007669"/>
    <property type="project" value="UniProtKB-KW"/>
</dbReference>
<dbReference type="FunFam" id="3.30.420.10:FF:000048">
    <property type="entry name" value="CCR4-associated factor 1, putative"/>
    <property type="match status" value="1"/>
</dbReference>
<evidence type="ECO:0000256" key="12">
    <source>
        <dbReference type="ARBA" id="ARBA00023015"/>
    </source>
</evidence>
<keyword evidence="10" id="KW-0269">Exonuclease</keyword>
<dbReference type="Proteomes" id="UP000002899">
    <property type="component" value="Chromosome III"/>
</dbReference>
<dbReference type="SUPFAM" id="SSF53098">
    <property type="entry name" value="Ribonuclease H-like"/>
    <property type="match status" value="1"/>
</dbReference>
<dbReference type="PANTHER" id="PTHR10797">
    <property type="entry name" value="CCR4-NOT TRANSCRIPTION COMPLEX SUBUNIT"/>
    <property type="match status" value="1"/>
</dbReference>
<evidence type="ECO:0000256" key="11">
    <source>
        <dbReference type="ARBA" id="ARBA00022884"/>
    </source>
</evidence>
<sequence>MDEEDQIVDVWAHNLEEEFEKIRDVVEVYQYVSTDTEFPGVVAKPTTYREDYNYQTVKCNVDMLRIIQLGLSFADASGNPPPKVSTWQFNFKFDLKSDMYAQDSIELLKESGIDFELHQSQGIDLEHFGELIMSSGLVMNEDIIWVSFHGCYDFAYLLKLLTCKSLPSKESEFFDLLKHFFPTLYDIKYLLEKACINLGGRNSLSRISEYLNVKRIGPQHQAGSDSLVTLGTFFRLMNKYFKDNMKDCKHQGGVIYGLGKTASIPHVLQSSANSANRDKGEGQQISFDSGVANDDGVSKLRQFDRLNLLDFRNESSTVSWSPISKVVQPRSIDDKLVLDGTSQLQDNNLNLYNNIYTSRNVYSL</sequence>
<dbReference type="GO" id="GO:0005634">
    <property type="term" value="C:nucleus"/>
    <property type="evidence" value="ECO:0007669"/>
    <property type="project" value="UniProtKB-SubCell"/>
</dbReference>
<comment type="subcellular location">
    <subcellularLocation>
        <location evidence="3">Cytoplasm</location>
    </subcellularLocation>
    <subcellularLocation>
        <location evidence="2">Nucleus</location>
    </subcellularLocation>
</comment>
<dbReference type="Pfam" id="PF04857">
    <property type="entry name" value="CAF1"/>
    <property type="match status" value="2"/>
</dbReference>
<dbReference type="GO" id="GO:0004535">
    <property type="term" value="F:poly(A)-specific ribonuclease activity"/>
    <property type="evidence" value="ECO:0007669"/>
    <property type="project" value="UniProtKB-EC"/>
</dbReference>
<reference evidence="15 16" key="2">
    <citation type="journal article" date="2013" name="PLoS ONE">
        <title>Whole genome mapping and re-organization of the nuclear and mitochondrial genomes of Babesia microti isolates.</title>
        <authorList>
            <person name="Cornillot E."/>
            <person name="Dassouli A."/>
            <person name="Garg A."/>
            <person name="Pachikara N."/>
            <person name="Randazzo S."/>
            <person name="Depoix D."/>
            <person name="Carcy B."/>
            <person name="Delbecq S."/>
            <person name="Frutos R."/>
            <person name="Silva J.C."/>
            <person name="Sutton R."/>
            <person name="Krause P.J."/>
            <person name="Mamoun C.B."/>
        </authorList>
    </citation>
    <scope>NUCLEOTIDE SEQUENCE [LARGE SCALE GENOMIC DNA]</scope>
    <source>
        <strain evidence="15 16">RI</strain>
    </source>
</reference>
<proteinExistence type="inferred from homology"/>
<dbReference type="EMBL" id="LN871598">
    <property type="protein sequence ID" value="SJK86519.1"/>
    <property type="molecule type" value="Genomic_DNA"/>
</dbReference>
<dbReference type="InterPro" id="IPR006941">
    <property type="entry name" value="RNase_CAF1"/>
</dbReference>
<comment type="similarity">
    <text evidence="4">Belongs to the CAF1 family.</text>
</comment>
<keyword evidence="11" id="KW-0694">RNA-binding</keyword>
<keyword evidence="12" id="KW-0805">Transcription regulation</keyword>
<evidence type="ECO:0000313" key="15">
    <source>
        <dbReference type="EMBL" id="SJK86519.1"/>
    </source>
</evidence>
<evidence type="ECO:0000256" key="7">
    <source>
        <dbReference type="ARBA" id="ARBA00022722"/>
    </source>
</evidence>
<dbReference type="RefSeq" id="XP_021338669.1">
    <property type="nucleotide sequence ID" value="XM_021482115.1"/>
</dbReference>
<dbReference type="GO" id="GO:0003723">
    <property type="term" value="F:RNA binding"/>
    <property type="evidence" value="ECO:0007669"/>
    <property type="project" value="UniProtKB-KW"/>
</dbReference>
<keyword evidence="6" id="KW-0963">Cytoplasm</keyword>
<dbReference type="GO" id="GO:0030014">
    <property type="term" value="C:CCR4-NOT complex"/>
    <property type="evidence" value="ECO:0007669"/>
    <property type="project" value="InterPro"/>
</dbReference>
<evidence type="ECO:0000256" key="3">
    <source>
        <dbReference type="ARBA" id="ARBA00004496"/>
    </source>
</evidence>
<reference evidence="15 16" key="3">
    <citation type="journal article" date="2016" name="Sci. Rep.">
        <title>Genome-wide diversity and gene expression profiling of Babesia microti isolates identify polymorphic genes that mediate host-pathogen interactions.</title>
        <authorList>
            <person name="Silva J.C."/>
            <person name="Cornillot E."/>
            <person name="McCracken C."/>
            <person name="Usmani-Brown S."/>
            <person name="Dwivedi A."/>
            <person name="Ifeonu O.O."/>
            <person name="Crabtree J."/>
            <person name="Gotia H.T."/>
            <person name="Virji A.Z."/>
            <person name="Reynes C."/>
            <person name="Colinge J."/>
            <person name="Kumar V."/>
            <person name="Lawres L."/>
            <person name="Pazzi J.E."/>
            <person name="Pablo J.V."/>
            <person name="Hung C."/>
            <person name="Brancato J."/>
            <person name="Kumari P."/>
            <person name="Orvis J."/>
            <person name="Tretina K."/>
            <person name="Chibucos M."/>
            <person name="Ott S."/>
            <person name="Sadzewicz L."/>
            <person name="Sengamalay N."/>
            <person name="Shetty A.C."/>
            <person name="Su Q."/>
            <person name="Tallon L."/>
            <person name="Fraser C.M."/>
            <person name="Frutos R."/>
            <person name="Molina D.M."/>
            <person name="Krause P.J."/>
            <person name="Ben Mamoun C."/>
        </authorList>
    </citation>
    <scope>NUCLEOTIDE SEQUENCE [LARGE SCALE GENOMIC DNA]</scope>
    <source>
        <strain evidence="15 16">RI</strain>
    </source>
</reference>
<evidence type="ECO:0000256" key="13">
    <source>
        <dbReference type="ARBA" id="ARBA00023163"/>
    </source>
</evidence>